<evidence type="ECO:0008006" key="4">
    <source>
        <dbReference type="Google" id="ProtNLM"/>
    </source>
</evidence>
<dbReference type="AlphaFoldDB" id="A0A8B6F2T8"/>
<evidence type="ECO:0000313" key="3">
    <source>
        <dbReference type="Proteomes" id="UP000596742"/>
    </source>
</evidence>
<dbReference type="EMBL" id="UYJE01006182">
    <property type="protein sequence ID" value="VDI43722.1"/>
    <property type="molecule type" value="Genomic_DNA"/>
</dbReference>
<protein>
    <recommendedName>
        <fullName evidence="4">Lipocalin</fullName>
    </recommendedName>
</protein>
<name>A0A8B6F2T8_MYTGA</name>
<proteinExistence type="predicted"/>
<reference evidence="2" key="1">
    <citation type="submission" date="2018-11" db="EMBL/GenBank/DDBJ databases">
        <authorList>
            <person name="Alioto T."/>
            <person name="Alioto T."/>
        </authorList>
    </citation>
    <scope>NUCLEOTIDE SEQUENCE</scope>
</reference>
<gene>
    <name evidence="2" type="ORF">MGAL_10B081333</name>
</gene>
<organism evidence="2 3">
    <name type="scientific">Mytilus galloprovincialis</name>
    <name type="common">Mediterranean mussel</name>
    <dbReference type="NCBI Taxonomy" id="29158"/>
    <lineage>
        <taxon>Eukaryota</taxon>
        <taxon>Metazoa</taxon>
        <taxon>Spiralia</taxon>
        <taxon>Lophotrochozoa</taxon>
        <taxon>Mollusca</taxon>
        <taxon>Bivalvia</taxon>
        <taxon>Autobranchia</taxon>
        <taxon>Pteriomorphia</taxon>
        <taxon>Mytilida</taxon>
        <taxon>Mytiloidea</taxon>
        <taxon>Mytilidae</taxon>
        <taxon>Mytilinae</taxon>
        <taxon>Mytilus</taxon>
    </lineage>
</organism>
<keyword evidence="1" id="KW-0732">Signal</keyword>
<evidence type="ECO:0000313" key="2">
    <source>
        <dbReference type="EMBL" id="VDI43722.1"/>
    </source>
</evidence>
<keyword evidence="3" id="KW-1185">Reference proteome</keyword>
<comment type="caution">
    <text evidence="2">The sequence shown here is derived from an EMBL/GenBank/DDBJ whole genome shotgun (WGS) entry which is preliminary data.</text>
</comment>
<feature type="signal peptide" evidence="1">
    <location>
        <begin position="1"/>
        <end position="23"/>
    </location>
</feature>
<feature type="non-terminal residue" evidence="2">
    <location>
        <position position="222"/>
    </location>
</feature>
<dbReference type="OrthoDB" id="6114178at2759"/>
<sequence>MTVMTIVAGFCILCLICLKDVDCQCSFPSNLIGNWFGADRGGVTVYNSTFMASYSLLPHEALPDSLDFTCYIQQDNKYMLRSPTELSFANSTIHLFLCIELTMVDSNIAYYYQLTDYNPFLTNILYGHVNISVNLQDVCTRKTAARNFITLVRNGSIEEQNINITCSAAIQAIFTNVTIRHHGEANGVHCSNTTWDVCTDKTRIQVSYSGVCENTAVGKTFS</sequence>
<accession>A0A8B6F2T8</accession>
<evidence type="ECO:0000256" key="1">
    <source>
        <dbReference type="SAM" id="SignalP"/>
    </source>
</evidence>
<feature type="chain" id="PRO_5032851881" description="Lipocalin" evidence="1">
    <location>
        <begin position="24"/>
        <end position="222"/>
    </location>
</feature>
<dbReference type="Proteomes" id="UP000596742">
    <property type="component" value="Unassembled WGS sequence"/>
</dbReference>